<dbReference type="Proteomes" id="UP000504610">
    <property type="component" value="Chromosome 9"/>
</dbReference>
<proteinExistence type="predicted"/>
<feature type="region of interest" description="Disordered" evidence="1">
    <location>
        <begin position="664"/>
        <end position="689"/>
    </location>
</feature>
<dbReference type="OrthoDB" id="1101896at2759"/>
<evidence type="ECO:0000313" key="4">
    <source>
        <dbReference type="RefSeq" id="XP_056850668.1"/>
    </source>
</evidence>
<feature type="compositionally biased region" description="Acidic residues" evidence="1">
    <location>
        <begin position="664"/>
        <end position="673"/>
    </location>
</feature>
<dbReference type="InterPro" id="IPR004242">
    <property type="entry name" value="Transposase_21"/>
</dbReference>
<protein>
    <submittedName>
        <fullName evidence="4">Uncharacterized protein LOC130500000</fullName>
    </submittedName>
</protein>
<dbReference type="PANTHER" id="PTHR48258">
    <property type="entry name" value="DUF4218 DOMAIN-CONTAINING PROTEIN-RELATED"/>
    <property type="match status" value="1"/>
</dbReference>
<gene>
    <name evidence="4" type="primary">LOC130500000</name>
</gene>
<dbReference type="InterPro" id="IPR025452">
    <property type="entry name" value="DUF4218"/>
</dbReference>
<reference evidence="4" key="2">
    <citation type="submission" date="2025-08" db="UniProtKB">
        <authorList>
            <consortium name="RefSeq"/>
        </authorList>
    </citation>
    <scope>IDENTIFICATION</scope>
    <source>
        <tissue evidence="4">Leaf</tissue>
    </source>
</reference>
<keyword evidence="3" id="KW-1185">Reference proteome</keyword>
<evidence type="ECO:0000313" key="3">
    <source>
        <dbReference type="Proteomes" id="UP000504610"/>
    </source>
</evidence>
<accession>A0A9W3CH95</accession>
<dbReference type="KEGG" id="rsz:130500000"/>
<dbReference type="GeneID" id="130500000"/>
<reference evidence="3" key="1">
    <citation type="journal article" date="2019" name="Database">
        <title>The radish genome database (RadishGD): an integrated information resource for radish genomics.</title>
        <authorList>
            <person name="Yu H.J."/>
            <person name="Baek S."/>
            <person name="Lee Y.J."/>
            <person name="Cho A."/>
            <person name="Mun J.H."/>
        </authorList>
    </citation>
    <scope>NUCLEOTIDE SEQUENCE [LARGE SCALE GENOMIC DNA]</scope>
    <source>
        <strain evidence="3">cv. WK10039</strain>
    </source>
</reference>
<name>A0A9W3CH95_RAPSA</name>
<sequence>MWYLPIKDRLKRLYQSERTAAWMRWHAEHVQKDGEVAHPSDARAWKHFNKVYPDFAENIRNVYLGLCTDGFSPFGMSGRQYSLWPVILTPYNLPPDMCMEQEFLFLTILIPGSKHPKRSLDVFLQPLIQELKELWSEGVRTYDCSTKTNFTMRAVLLWTISDFPAYGMLSGWTTHGRRNKTLFRKNKVVRDSPPPYLTGQQIEEDIDYYGAQKTVKKGGNWHVPGNMPDGYGISHNWHKKSIFWELTYWKDLLLRHNLDVMHIEKNFFDNIMNTILNVPGKTKDNKKSRMDLPDICSRSELHIKSNGNVPVPIFRLSSEAKSTLFDWVASEVKFPDGYVSNLSRCVERGQKFSGMKSHDCHVFMQRLLPFAFAELLPTNVHEALAAIGAFFRDLSTRTFKEEVIEQLHENIPIIVCNLEKIFPPSFFDVMEHLVVHLPYEALLRGPVHNGWMYPYERSMKHLKGKARNLAKVEGSIVAGSLTAETSNFTSYYFASTVRTRKRVPRRYDDGGVPQSYAVDGVPDIFCQIGRFGGKLREVWWSSDEDKHSAHTYILLNCEDVVMRSFESLFVSQVEEAIPGISGTEVDARKDKHFVKWLKGQVDYDDPYYPVWFHDLIQGPVAKVTTSSMYFTRGFTFHTYEYGRRRATSNYGICVKDLPEDVTDEAREDEFDRSDDDHCSDVDENSNDSS</sequence>
<dbReference type="RefSeq" id="XP_056850668.1">
    <property type="nucleotide sequence ID" value="XM_056994688.1"/>
</dbReference>
<feature type="domain" description="DUF4218" evidence="2">
    <location>
        <begin position="394"/>
        <end position="506"/>
    </location>
</feature>
<evidence type="ECO:0000259" key="2">
    <source>
        <dbReference type="Pfam" id="PF13960"/>
    </source>
</evidence>
<dbReference type="Pfam" id="PF02992">
    <property type="entry name" value="Transposase_21"/>
    <property type="match status" value="1"/>
</dbReference>
<dbReference type="PANTHER" id="PTHR48258:SF4">
    <property type="entry name" value="DUF4216 DOMAIN-CONTAINING PROTEIN"/>
    <property type="match status" value="1"/>
</dbReference>
<organism evidence="3 4">
    <name type="scientific">Raphanus sativus</name>
    <name type="common">Radish</name>
    <name type="synonym">Raphanus raphanistrum var. sativus</name>
    <dbReference type="NCBI Taxonomy" id="3726"/>
    <lineage>
        <taxon>Eukaryota</taxon>
        <taxon>Viridiplantae</taxon>
        <taxon>Streptophyta</taxon>
        <taxon>Embryophyta</taxon>
        <taxon>Tracheophyta</taxon>
        <taxon>Spermatophyta</taxon>
        <taxon>Magnoliopsida</taxon>
        <taxon>eudicotyledons</taxon>
        <taxon>Gunneridae</taxon>
        <taxon>Pentapetalae</taxon>
        <taxon>rosids</taxon>
        <taxon>malvids</taxon>
        <taxon>Brassicales</taxon>
        <taxon>Brassicaceae</taxon>
        <taxon>Brassiceae</taxon>
        <taxon>Raphanus</taxon>
    </lineage>
</organism>
<dbReference type="Pfam" id="PF13960">
    <property type="entry name" value="DUF4218"/>
    <property type="match status" value="1"/>
</dbReference>
<dbReference type="AlphaFoldDB" id="A0A9W3CH95"/>
<evidence type="ECO:0000256" key="1">
    <source>
        <dbReference type="SAM" id="MobiDB-lite"/>
    </source>
</evidence>